<proteinExistence type="predicted"/>
<dbReference type="Proteomes" id="UP001296776">
    <property type="component" value="Unassembled WGS sequence"/>
</dbReference>
<evidence type="ECO:0000313" key="2">
    <source>
        <dbReference type="Proteomes" id="UP001296776"/>
    </source>
</evidence>
<evidence type="ECO:0000313" key="1">
    <source>
        <dbReference type="EMBL" id="MBK1706519.1"/>
    </source>
</evidence>
<dbReference type="EMBL" id="NRSJ01000043">
    <property type="protein sequence ID" value="MBK1706519.1"/>
    <property type="molecule type" value="Genomic_DNA"/>
</dbReference>
<reference evidence="1" key="2">
    <citation type="journal article" date="2020" name="Microorganisms">
        <title>Osmotic Adaptation and Compatible Solute Biosynthesis of Phototrophic Bacteria as Revealed from Genome Analyses.</title>
        <authorList>
            <person name="Imhoff J.F."/>
            <person name="Rahn T."/>
            <person name="Kunzel S."/>
            <person name="Keller A."/>
            <person name="Neulinger S.C."/>
        </authorList>
    </citation>
    <scope>NUCLEOTIDE SEQUENCE</scope>
    <source>
        <strain evidence="1">DSM 11080</strain>
    </source>
</reference>
<comment type="caution">
    <text evidence="1">The sequence shown here is derived from an EMBL/GenBank/DDBJ whole genome shotgun (WGS) entry which is preliminary data.</text>
</comment>
<name>A0AAJ0XB51_9GAMM</name>
<protein>
    <submittedName>
        <fullName evidence="1">Uncharacterized protein</fullName>
    </submittedName>
</protein>
<dbReference type="AlphaFoldDB" id="A0AAJ0XB51"/>
<keyword evidence="2" id="KW-1185">Reference proteome</keyword>
<dbReference type="RefSeq" id="WP_200347970.1">
    <property type="nucleotide sequence ID" value="NZ_NRSJ01000043.1"/>
</dbReference>
<organism evidence="1 2">
    <name type="scientific">Halochromatium glycolicum</name>
    <dbReference type="NCBI Taxonomy" id="85075"/>
    <lineage>
        <taxon>Bacteria</taxon>
        <taxon>Pseudomonadati</taxon>
        <taxon>Pseudomonadota</taxon>
        <taxon>Gammaproteobacteria</taxon>
        <taxon>Chromatiales</taxon>
        <taxon>Chromatiaceae</taxon>
        <taxon>Halochromatium</taxon>
    </lineage>
</organism>
<sequence length="93" mass="9603">MQAPVTFYALIVGAGLLAGCGQPAPEVTVDRATGRQCFELHLDSLPPGTQYEGVAGVDGERLQIRVMTGAEIETIDCGIDADGNVGLNAASIE</sequence>
<reference evidence="1" key="1">
    <citation type="submission" date="2017-08" db="EMBL/GenBank/DDBJ databases">
        <authorList>
            <person name="Imhoff J.F."/>
            <person name="Rahn T."/>
            <person name="Kuenzel S."/>
            <person name="Neulinger S.C."/>
        </authorList>
    </citation>
    <scope>NUCLEOTIDE SEQUENCE</scope>
    <source>
        <strain evidence="1">DSM 11080</strain>
    </source>
</reference>
<accession>A0AAJ0XB51</accession>
<gene>
    <name evidence="1" type="ORF">CKO40_18690</name>
</gene>